<accession>A0A6J4JW35</accession>
<dbReference type="AlphaFoldDB" id="A0A6J4JW35"/>
<feature type="non-terminal residue" evidence="2">
    <location>
        <position position="254"/>
    </location>
</feature>
<organism evidence="2">
    <name type="scientific">uncultured Friedmanniella sp</name>
    <dbReference type="NCBI Taxonomy" id="335381"/>
    <lineage>
        <taxon>Bacteria</taxon>
        <taxon>Bacillati</taxon>
        <taxon>Actinomycetota</taxon>
        <taxon>Actinomycetes</taxon>
        <taxon>Propionibacteriales</taxon>
        <taxon>Nocardioidaceae</taxon>
        <taxon>Friedmanniella</taxon>
        <taxon>environmental samples</taxon>
    </lineage>
</organism>
<protein>
    <submittedName>
        <fullName evidence="2">Flagellar biosynthesis protein FliR</fullName>
    </submittedName>
</protein>
<dbReference type="EMBL" id="CADCTT010000004">
    <property type="protein sequence ID" value="CAA9289122.1"/>
    <property type="molecule type" value="Genomic_DNA"/>
</dbReference>
<evidence type="ECO:0000256" key="1">
    <source>
        <dbReference type="SAM" id="MobiDB-lite"/>
    </source>
</evidence>
<feature type="region of interest" description="Disordered" evidence="1">
    <location>
        <begin position="160"/>
        <end position="254"/>
    </location>
</feature>
<gene>
    <name evidence="2" type="ORF">AVDCRST_MAG61-26</name>
</gene>
<reference evidence="2" key="1">
    <citation type="submission" date="2020-02" db="EMBL/GenBank/DDBJ databases">
        <authorList>
            <person name="Meier V. D."/>
        </authorList>
    </citation>
    <scope>NUCLEOTIDE SEQUENCE</scope>
    <source>
        <strain evidence="2">AVDCRST_MAG61</strain>
    </source>
</reference>
<name>A0A6J4JW35_9ACTN</name>
<feature type="non-terminal residue" evidence="2">
    <location>
        <position position="1"/>
    </location>
</feature>
<feature type="compositionally biased region" description="Low complexity" evidence="1">
    <location>
        <begin position="103"/>
        <end position="113"/>
    </location>
</feature>
<feature type="compositionally biased region" description="Basic and acidic residues" evidence="1">
    <location>
        <begin position="215"/>
        <end position="226"/>
    </location>
</feature>
<feature type="compositionally biased region" description="Basic residues" evidence="1">
    <location>
        <begin position="86"/>
        <end position="102"/>
    </location>
</feature>
<sequence length="254" mass="25961">GPHGPVGDPGRAAAGHGAGDRLRRPGPAVQLQGHPAAGQGRPGARPVPGRLPAAGGRHAGGHGRLPGGRGYHRGRHRGGAGLRRPGALRRRATGRRHHRPRRGLLPPAGLRPAVADDELGDRPAALPAGHHAAVHQRRPPHARPRFRDLLRGAAAGRLAGHRAGGCGHGDRAGDDVPGRPADRRADGGRAAAGRRRPGVAEQGSAGAEHVLARLPGEDHGDPDAARAHVPAAAAGPGRADGHRRAGDDLLPERV</sequence>
<feature type="region of interest" description="Disordered" evidence="1">
    <location>
        <begin position="1"/>
        <end position="143"/>
    </location>
</feature>
<feature type="compositionally biased region" description="Basic and acidic residues" evidence="1">
    <location>
        <begin position="168"/>
        <end position="187"/>
    </location>
</feature>
<feature type="compositionally biased region" description="Basic and acidic residues" evidence="1">
    <location>
        <begin position="239"/>
        <end position="254"/>
    </location>
</feature>
<feature type="compositionally biased region" description="Basic residues" evidence="1">
    <location>
        <begin position="132"/>
        <end position="143"/>
    </location>
</feature>
<keyword evidence="2" id="KW-0282">Flagellum</keyword>
<keyword evidence="2" id="KW-0969">Cilium</keyword>
<keyword evidence="2" id="KW-0966">Cell projection</keyword>
<evidence type="ECO:0000313" key="2">
    <source>
        <dbReference type="EMBL" id="CAA9289122.1"/>
    </source>
</evidence>
<proteinExistence type="predicted"/>
<feature type="compositionally biased region" description="Low complexity" evidence="1">
    <location>
        <begin position="227"/>
        <end position="237"/>
    </location>
</feature>